<feature type="region of interest" description="Disordered" evidence="12">
    <location>
        <begin position="413"/>
        <end position="476"/>
    </location>
</feature>
<dbReference type="Pfam" id="PF02949">
    <property type="entry name" value="7tm_6"/>
    <property type="match status" value="1"/>
</dbReference>
<feature type="compositionally biased region" description="Polar residues" evidence="12">
    <location>
        <begin position="868"/>
        <end position="885"/>
    </location>
</feature>
<dbReference type="InterPro" id="IPR000618">
    <property type="entry name" value="Insect_cuticle"/>
</dbReference>
<keyword evidence="3" id="KW-1003">Cell membrane</keyword>
<reference evidence="14 15" key="1">
    <citation type="journal article" date="2019" name="J. Hered.">
        <title>An Improved Genome Assembly for Drosophila navojoa, the Basal Species in the mojavensis Cluster.</title>
        <authorList>
            <person name="Vanderlinde T."/>
            <person name="Dupim E.G."/>
            <person name="Nazario-Yepiz N.O."/>
            <person name="Carvalho A.B."/>
        </authorList>
    </citation>
    <scope>NUCLEOTIDE SEQUENCE [LARGE SCALE GENOMIC DNA]</scope>
    <source>
        <strain evidence="14">Navoj_Jal97</strain>
        <tissue evidence="14">Whole organism</tissue>
    </source>
</reference>
<dbReference type="InterPro" id="IPR031311">
    <property type="entry name" value="CHIT_BIND_RR_consensus"/>
</dbReference>
<sequence>MLIDSTRGYRPLWRFFRVFAPTFFGARSRAVYVYMALLHLLITALFPIHVGLGLLLPTTTRADLFRCLTMTMLSLSCSLKHYAQIWRLPDMLEIERILGQLDKCVQSEEEHQYYRNTLQKQMDRITGCIYSSYVFVYGLSVPIAIFTLLTDPRKLLYDAYVPFDWRTGGLPYYGIFAYQYLCVLVKGFVGLTNDVYSPLTLCNVAGHMHLFSIRMSRLGYGKMPESRTYQQQRLYFEDYRLLMRMLQLTRKIISPVQLVQTVFCGLSMCIIVSNMTFYELNNTVLVFNGFLLAVVCLQIFPSCYFASVVTEQMEQLPYAIFSGNWYEQSRRYRQNVFVFTELTLRHAEQPIMAGGLIVINLNTFFATVKMAYSLFAVSGLLIGVCLLICNVASASFLRPIELSQLTKSSSLQQQQQQQQLRELDNDDSTLDEPTTILPNSSEDYDSRPQYTFAYDVRDTLTGDEKRQEEKRDGDLVKGQYSLVEPDGTRRIVDYTADDASGFNAIVSKQRLDERLSTAQASSSSSSSSSSSASTSSRYNSIEELQSRLTAQAIAEAQALADAQQQSQLQLEAEARIESENQARLQSKQLMEQFQQQVQQTAQLRQQQEQQRLQQEQQLRELQRLQEQREREQREREQREREQREREQREREQRERELRDREQREREQREQREQERRQQQERRLNQNQNQNQNRLLERLNSQQQQTLLLPNSNQLLGQSVQASVVSHPPTLISRLPAISSGNLLLTGERDLDAWRQLPSSRLNIERNTQSVILSQPSSASVQAQLIGSPLLLSSANLNGLITTRLNGNAARAGAAISWSQGRRLDNELWQQLDRLDENDLRRADEQRLESEELRSISAERNSNRRAKWSSRNELNQVRKLSNKPSNTPRPPKDPPDEGYEPQCVAHAGIEVADFIKPKAYRQFSGPNEPLGPGAGLNKKYKNGNYFGYHRFSFVELQNQAVGLRDERRACGGAPVPTEEDVDDEKRDDNLESMKEQEKKCEEQLATQAKDKKVASKKAKEKKLEHMCELRRQKEKVAKSIDKEINIVLSDCENKLDDNSSKTLCLIIICKGAGLLAAGLPAAAAALGINSNSNCNSNCISNCNSNCNSLAALYLRSF</sequence>
<evidence type="ECO:0000256" key="6">
    <source>
        <dbReference type="ARBA" id="ARBA00022725"/>
    </source>
</evidence>
<feature type="transmembrane region" description="Helical" evidence="13">
    <location>
        <begin position="130"/>
        <end position="149"/>
    </location>
</feature>
<dbReference type="OrthoDB" id="7872926at2759"/>
<dbReference type="EMBL" id="LSRL02000095">
    <property type="protein sequence ID" value="TDG44767.1"/>
    <property type="molecule type" value="Genomic_DNA"/>
</dbReference>
<feature type="region of interest" description="Disordered" evidence="12">
    <location>
        <begin position="843"/>
        <end position="900"/>
    </location>
</feature>
<keyword evidence="6" id="KW-0552">Olfaction</keyword>
<evidence type="ECO:0000313" key="14">
    <source>
        <dbReference type="EMBL" id="TDG44767.1"/>
    </source>
</evidence>
<dbReference type="Proteomes" id="UP000295192">
    <property type="component" value="Unassembled WGS sequence"/>
</dbReference>
<dbReference type="STRING" id="7232.A0A484B7B8"/>
<feature type="compositionally biased region" description="Basic and acidic residues" evidence="12">
    <location>
        <begin position="455"/>
        <end position="475"/>
    </location>
</feature>
<dbReference type="Pfam" id="PF15880">
    <property type="entry name" value="NDUFV3"/>
    <property type="match status" value="1"/>
</dbReference>
<comment type="subcellular location">
    <subcellularLocation>
        <location evidence="1">Cell membrane</location>
        <topology evidence="1">Multi-pass membrane protein</topology>
    </subcellularLocation>
</comment>
<dbReference type="GO" id="GO:0045271">
    <property type="term" value="C:respiratory chain complex I"/>
    <property type="evidence" value="ECO:0007669"/>
    <property type="project" value="InterPro"/>
</dbReference>
<keyword evidence="4" id="KW-0716">Sensory transduction</keyword>
<feature type="region of interest" description="Disordered" evidence="12">
    <location>
        <begin position="516"/>
        <end position="535"/>
    </location>
</feature>
<dbReference type="InterPro" id="IPR004117">
    <property type="entry name" value="7tm6_olfct_rcpt"/>
</dbReference>
<keyword evidence="10" id="KW-0807">Transducer</keyword>
<keyword evidence="9" id="KW-0675">Receptor</keyword>
<dbReference type="PROSITE" id="PS51155">
    <property type="entry name" value="CHIT_BIND_RR_2"/>
    <property type="match status" value="1"/>
</dbReference>
<dbReference type="GO" id="GO:0007165">
    <property type="term" value="P:signal transduction"/>
    <property type="evidence" value="ECO:0007669"/>
    <property type="project" value="UniProtKB-KW"/>
</dbReference>
<dbReference type="PANTHER" id="PTHR21137:SF35">
    <property type="entry name" value="ODORANT RECEPTOR 19A-RELATED"/>
    <property type="match status" value="1"/>
</dbReference>
<feature type="transmembrane region" description="Helical" evidence="13">
    <location>
        <begin position="285"/>
        <end position="306"/>
    </location>
</feature>
<comment type="caution">
    <text evidence="14">The sequence shown here is derived from an EMBL/GenBank/DDBJ whole genome shotgun (WGS) entry which is preliminary data.</text>
</comment>
<name>A0A484B7B8_DRONA</name>
<evidence type="ECO:0000256" key="4">
    <source>
        <dbReference type="ARBA" id="ARBA00022606"/>
    </source>
</evidence>
<evidence type="ECO:0000256" key="7">
    <source>
        <dbReference type="ARBA" id="ARBA00022989"/>
    </source>
</evidence>
<dbReference type="PROSITE" id="PS00233">
    <property type="entry name" value="CHIT_BIND_RR_1"/>
    <property type="match status" value="1"/>
</dbReference>
<dbReference type="GO" id="GO:0005886">
    <property type="term" value="C:plasma membrane"/>
    <property type="evidence" value="ECO:0007669"/>
    <property type="project" value="UniProtKB-SubCell"/>
</dbReference>
<evidence type="ECO:0000256" key="11">
    <source>
        <dbReference type="PROSITE-ProRule" id="PRU00497"/>
    </source>
</evidence>
<evidence type="ECO:0000256" key="13">
    <source>
        <dbReference type="SAM" id="Phobius"/>
    </source>
</evidence>
<evidence type="ECO:0000256" key="3">
    <source>
        <dbReference type="ARBA" id="ARBA00022475"/>
    </source>
</evidence>
<evidence type="ECO:0000256" key="9">
    <source>
        <dbReference type="ARBA" id="ARBA00023170"/>
    </source>
</evidence>
<dbReference type="Pfam" id="PF00379">
    <property type="entry name" value="Chitin_bind_4"/>
    <property type="match status" value="1"/>
</dbReference>
<dbReference type="GO" id="GO:0004984">
    <property type="term" value="F:olfactory receptor activity"/>
    <property type="evidence" value="ECO:0007669"/>
    <property type="project" value="InterPro"/>
</dbReference>
<evidence type="ECO:0000256" key="8">
    <source>
        <dbReference type="ARBA" id="ARBA00023136"/>
    </source>
</evidence>
<protein>
    <submittedName>
        <fullName evidence="14">Uncharacterized protein</fullName>
    </submittedName>
</protein>
<accession>A0A484B7B8</accession>
<feature type="transmembrane region" description="Helical" evidence="13">
    <location>
        <begin position="170"/>
        <end position="189"/>
    </location>
</feature>
<keyword evidence="8 13" id="KW-0472">Membrane</keyword>
<proteinExistence type="predicted"/>
<evidence type="ECO:0000313" key="15">
    <source>
        <dbReference type="Proteomes" id="UP000295192"/>
    </source>
</evidence>
<dbReference type="GO" id="GO:0005549">
    <property type="term" value="F:odorant binding"/>
    <property type="evidence" value="ECO:0007669"/>
    <property type="project" value="InterPro"/>
</dbReference>
<organism evidence="14 15">
    <name type="scientific">Drosophila navojoa</name>
    <name type="common">Fruit fly</name>
    <dbReference type="NCBI Taxonomy" id="7232"/>
    <lineage>
        <taxon>Eukaryota</taxon>
        <taxon>Metazoa</taxon>
        <taxon>Ecdysozoa</taxon>
        <taxon>Arthropoda</taxon>
        <taxon>Hexapoda</taxon>
        <taxon>Insecta</taxon>
        <taxon>Pterygota</taxon>
        <taxon>Neoptera</taxon>
        <taxon>Endopterygota</taxon>
        <taxon>Diptera</taxon>
        <taxon>Brachycera</taxon>
        <taxon>Muscomorpha</taxon>
        <taxon>Ephydroidea</taxon>
        <taxon>Drosophilidae</taxon>
        <taxon>Drosophila</taxon>
    </lineage>
</organism>
<feature type="transmembrane region" description="Helical" evidence="13">
    <location>
        <begin position="374"/>
        <end position="397"/>
    </location>
</feature>
<keyword evidence="7 13" id="KW-1133">Transmembrane helix</keyword>
<dbReference type="AlphaFoldDB" id="A0A484B7B8"/>
<evidence type="ECO:0000256" key="5">
    <source>
        <dbReference type="ARBA" id="ARBA00022692"/>
    </source>
</evidence>
<evidence type="ECO:0000256" key="10">
    <source>
        <dbReference type="ARBA" id="ARBA00023224"/>
    </source>
</evidence>
<evidence type="ECO:0000256" key="2">
    <source>
        <dbReference type="ARBA" id="ARBA00022460"/>
    </source>
</evidence>
<feature type="transmembrane region" description="Helical" evidence="13">
    <location>
        <begin position="252"/>
        <end position="273"/>
    </location>
</feature>
<evidence type="ECO:0000256" key="1">
    <source>
        <dbReference type="ARBA" id="ARBA00004651"/>
    </source>
</evidence>
<dbReference type="PRINTS" id="PR00947">
    <property type="entry name" value="CUTICLE"/>
</dbReference>
<feature type="compositionally biased region" description="Basic and acidic residues" evidence="12">
    <location>
        <begin position="843"/>
        <end position="853"/>
    </location>
</feature>
<dbReference type="GO" id="GO:0042302">
    <property type="term" value="F:structural constituent of cuticle"/>
    <property type="evidence" value="ECO:0007669"/>
    <property type="project" value="UniProtKB-UniRule"/>
</dbReference>
<keyword evidence="2 11" id="KW-0193">Cuticle</keyword>
<dbReference type="InterPro" id="IPR026193">
    <property type="entry name" value="NDUFV3"/>
</dbReference>
<evidence type="ECO:0000256" key="12">
    <source>
        <dbReference type="SAM" id="MobiDB-lite"/>
    </source>
</evidence>
<keyword evidence="5 13" id="KW-0812">Transmembrane</keyword>
<keyword evidence="15" id="KW-1185">Reference proteome</keyword>
<dbReference type="GO" id="GO:0005739">
    <property type="term" value="C:mitochondrion"/>
    <property type="evidence" value="ECO:0007669"/>
    <property type="project" value="InterPro"/>
</dbReference>
<feature type="region of interest" description="Disordered" evidence="12">
    <location>
        <begin position="628"/>
        <end position="689"/>
    </location>
</feature>
<gene>
    <name evidence="14" type="ORF">AWZ03_008823</name>
</gene>
<feature type="compositionally biased region" description="Basic and acidic residues" evidence="12">
    <location>
        <begin position="628"/>
        <end position="683"/>
    </location>
</feature>
<dbReference type="PANTHER" id="PTHR21137">
    <property type="entry name" value="ODORANT RECEPTOR"/>
    <property type="match status" value="1"/>
</dbReference>
<feature type="transmembrane region" description="Helical" evidence="13">
    <location>
        <begin position="31"/>
        <end position="52"/>
    </location>
</feature>